<dbReference type="Pfam" id="PF00389">
    <property type="entry name" value="2-Hacid_dh"/>
    <property type="match status" value="1"/>
</dbReference>
<dbReference type="PANTHER" id="PTHR42938:SF22">
    <property type="entry name" value="D-3-PHOSPHOGLYCERATE DEHYDROGENASE"/>
    <property type="match status" value="1"/>
</dbReference>
<reference evidence="9 10" key="1">
    <citation type="submission" date="2017-06" db="EMBL/GenBank/DDBJ databases">
        <title>Global population genomics of the pathogenic fungus Cryptococcus neoformans var. grubii.</title>
        <authorList>
            <person name="Cuomo C."/>
            <person name="Litvintseva A."/>
            <person name="Chen Y."/>
            <person name="Young S."/>
            <person name="Zeng Q."/>
            <person name="Chapman S."/>
            <person name="Gujja S."/>
            <person name="Saif S."/>
            <person name="Birren B."/>
        </authorList>
    </citation>
    <scope>NUCLEOTIDE SEQUENCE [LARGE SCALE GENOMIC DNA]</scope>
    <source>
        <strain evidence="9 10">Tu259-1</strain>
    </source>
</reference>
<dbReference type="Proteomes" id="UP000199727">
    <property type="component" value="Unassembled WGS sequence"/>
</dbReference>
<dbReference type="InterPro" id="IPR029753">
    <property type="entry name" value="D-isomer_DH_CS"/>
</dbReference>
<dbReference type="InterPro" id="IPR006139">
    <property type="entry name" value="D-isomer_2_OHA_DH_cat_dom"/>
</dbReference>
<dbReference type="OrthoDB" id="2568883at2759"/>
<sequence length="319" mass="34918">MDPPALAKLTITSPSPTFPSSPPLMSPYLPTPPPETLLPSSLAIVYIPTPIHSPALAYGRTREMLDKARKLMGLTIVGVGYDSIDIEGRKERNVTVMNRPGANSQVVAELTLSLTLVLRRVPELDRRLRAGETMLSINNFGRMLRSKVQAFDCTIHTFSPTSPPTRWSACDPSGLLPHTPHSSLSSMLLLIDILTLHCPLTPSSHNMISTEQRRMMKKGSVLVNMSRGAVVDEIALADELRREQSDDAGGRRVWRAASDVFAVEPVRKDVTNGLLGLDNFIGTPRIGGSRVEAQIDVCLQAINQLADYFDGFPAKNRVC</sequence>
<dbReference type="InterPro" id="IPR006140">
    <property type="entry name" value="D-isomer_DH_NAD-bd"/>
</dbReference>
<dbReference type="SUPFAM" id="SSF52283">
    <property type="entry name" value="Formate/glycerate dehydrogenase catalytic domain-like"/>
    <property type="match status" value="1"/>
</dbReference>
<dbReference type="InterPro" id="IPR036291">
    <property type="entry name" value="NAD(P)-bd_dom_sf"/>
</dbReference>
<feature type="domain" description="D-isomer specific 2-hydroxyacid dehydrogenase catalytic" evidence="7">
    <location>
        <begin position="61"/>
        <end position="318"/>
    </location>
</feature>
<keyword evidence="5 6" id="KW-0560">Oxidoreductase</keyword>
<evidence type="ECO:0000256" key="5">
    <source>
        <dbReference type="ARBA" id="ARBA00023002"/>
    </source>
</evidence>
<protein>
    <recommendedName>
        <fullName evidence="2">D-3-phosphoglycerate dehydrogenase</fullName>
    </recommendedName>
</protein>
<evidence type="ECO:0000256" key="6">
    <source>
        <dbReference type="RuleBase" id="RU003719"/>
    </source>
</evidence>
<keyword evidence="3" id="KW-0597">Phosphoprotein</keyword>
<proteinExistence type="inferred from homology"/>
<evidence type="ECO:0000256" key="1">
    <source>
        <dbReference type="ARBA" id="ARBA00011881"/>
    </source>
</evidence>
<accession>A0A854QD92</accession>
<dbReference type="SUPFAM" id="SSF51735">
    <property type="entry name" value="NAD(P)-binding Rossmann-fold domains"/>
    <property type="match status" value="1"/>
</dbReference>
<evidence type="ECO:0000259" key="8">
    <source>
        <dbReference type="Pfam" id="PF02826"/>
    </source>
</evidence>
<evidence type="ECO:0000313" key="9">
    <source>
        <dbReference type="EMBL" id="OXG16656.1"/>
    </source>
</evidence>
<dbReference type="Gene3D" id="3.40.50.720">
    <property type="entry name" value="NAD(P)-binding Rossmann-like Domain"/>
    <property type="match status" value="2"/>
</dbReference>
<gene>
    <name evidence="9" type="ORF">C361_05027</name>
</gene>
<dbReference type="Pfam" id="PF02826">
    <property type="entry name" value="2-Hacid_dh_C"/>
    <property type="match status" value="1"/>
</dbReference>
<evidence type="ECO:0000259" key="7">
    <source>
        <dbReference type="Pfam" id="PF00389"/>
    </source>
</evidence>
<organism evidence="9 10">
    <name type="scientific">Cryptococcus neoformans Tu259-1</name>
    <dbReference type="NCBI Taxonomy" id="1230072"/>
    <lineage>
        <taxon>Eukaryota</taxon>
        <taxon>Fungi</taxon>
        <taxon>Dikarya</taxon>
        <taxon>Basidiomycota</taxon>
        <taxon>Agaricomycotina</taxon>
        <taxon>Tremellomycetes</taxon>
        <taxon>Tremellales</taxon>
        <taxon>Cryptococcaceae</taxon>
        <taxon>Cryptococcus</taxon>
        <taxon>Cryptococcus neoformans species complex</taxon>
    </lineage>
</organism>
<feature type="domain" description="D-isomer specific 2-hydroxyacid dehydrogenase NAD-binding" evidence="8">
    <location>
        <begin position="139"/>
        <end position="287"/>
    </location>
</feature>
<dbReference type="EMBL" id="AMKT01000067">
    <property type="protein sequence ID" value="OXG16656.1"/>
    <property type="molecule type" value="Genomic_DNA"/>
</dbReference>
<dbReference type="GO" id="GO:0051287">
    <property type="term" value="F:NAD binding"/>
    <property type="evidence" value="ECO:0007669"/>
    <property type="project" value="InterPro"/>
</dbReference>
<dbReference type="AlphaFoldDB" id="A0A854QD92"/>
<name>A0A854QD92_CRYNE</name>
<keyword evidence="4" id="KW-0007">Acetylation</keyword>
<dbReference type="PROSITE" id="PS00671">
    <property type="entry name" value="D_2_HYDROXYACID_DH_3"/>
    <property type="match status" value="1"/>
</dbReference>
<comment type="caution">
    <text evidence="9">The sequence shown here is derived from an EMBL/GenBank/DDBJ whole genome shotgun (WGS) entry which is preliminary data.</text>
</comment>
<comment type="subunit">
    <text evidence="1">Homotetramer.</text>
</comment>
<evidence type="ECO:0000256" key="2">
    <source>
        <dbReference type="ARBA" id="ARBA00021582"/>
    </source>
</evidence>
<comment type="similarity">
    <text evidence="6">Belongs to the D-isomer specific 2-hydroxyacid dehydrogenase family.</text>
</comment>
<evidence type="ECO:0000313" key="10">
    <source>
        <dbReference type="Proteomes" id="UP000199727"/>
    </source>
</evidence>
<evidence type="ECO:0000256" key="3">
    <source>
        <dbReference type="ARBA" id="ARBA00022553"/>
    </source>
</evidence>
<dbReference type="GO" id="GO:0004617">
    <property type="term" value="F:phosphoglycerate dehydrogenase activity"/>
    <property type="evidence" value="ECO:0007669"/>
    <property type="project" value="TreeGrafter"/>
</dbReference>
<dbReference type="PANTHER" id="PTHR42938">
    <property type="entry name" value="FORMATE DEHYDROGENASE 1"/>
    <property type="match status" value="1"/>
</dbReference>
<evidence type="ECO:0000256" key="4">
    <source>
        <dbReference type="ARBA" id="ARBA00022990"/>
    </source>
</evidence>